<dbReference type="PANTHER" id="PTHR33164">
    <property type="entry name" value="TRANSCRIPTIONAL REGULATOR, MARR FAMILY"/>
    <property type="match status" value="1"/>
</dbReference>
<dbReference type="Gene3D" id="1.10.10.10">
    <property type="entry name" value="Winged helix-like DNA-binding domain superfamily/Winged helix DNA-binding domain"/>
    <property type="match status" value="1"/>
</dbReference>
<dbReference type="InterPro" id="IPR039422">
    <property type="entry name" value="MarR/SlyA-like"/>
</dbReference>
<organism evidence="2 3">
    <name type="scientific">Candidatus Rhodoluna planktonica</name>
    <dbReference type="NCBI Taxonomy" id="535712"/>
    <lineage>
        <taxon>Bacteria</taxon>
        <taxon>Bacillati</taxon>
        <taxon>Actinomycetota</taxon>
        <taxon>Actinomycetes</taxon>
        <taxon>Micrococcales</taxon>
        <taxon>Microbacteriaceae</taxon>
        <taxon>Luna cluster</taxon>
        <taxon>Luna-1 subcluster</taxon>
        <taxon>Rhodoluna</taxon>
    </lineage>
</organism>
<dbReference type="PANTHER" id="PTHR33164:SF106">
    <property type="entry name" value="TRANSCRIPTIONAL REGULATORY PROTEIN"/>
    <property type="match status" value="1"/>
</dbReference>
<dbReference type="AlphaFoldDB" id="A0A1D9DXT3"/>
<dbReference type="EMBL" id="CP015208">
    <property type="protein sequence ID" value="AOY55600.1"/>
    <property type="molecule type" value="Genomic_DNA"/>
</dbReference>
<evidence type="ECO:0000313" key="3">
    <source>
        <dbReference type="Proteomes" id="UP000243784"/>
    </source>
</evidence>
<gene>
    <name evidence="2" type="ORF">A4Z71_00885</name>
</gene>
<proteinExistence type="predicted"/>
<dbReference type="InterPro" id="IPR036390">
    <property type="entry name" value="WH_DNA-bd_sf"/>
</dbReference>
<dbReference type="Pfam" id="PF01047">
    <property type="entry name" value="MarR"/>
    <property type="match status" value="1"/>
</dbReference>
<dbReference type="InterPro" id="IPR036388">
    <property type="entry name" value="WH-like_DNA-bd_sf"/>
</dbReference>
<protein>
    <recommendedName>
        <fullName evidence="1">HTH marR-type domain-containing protein</fullName>
    </recommendedName>
</protein>
<dbReference type="Proteomes" id="UP000243784">
    <property type="component" value="Chromosome"/>
</dbReference>
<feature type="domain" description="HTH marR-type" evidence="1">
    <location>
        <begin position="7"/>
        <end position="146"/>
    </location>
</feature>
<name>A0A1D9DXT3_9MICO</name>
<evidence type="ECO:0000259" key="1">
    <source>
        <dbReference type="PROSITE" id="PS50995"/>
    </source>
</evidence>
<keyword evidence="3" id="KW-1185">Reference proteome</keyword>
<dbReference type="InterPro" id="IPR000835">
    <property type="entry name" value="HTH_MarR-typ"/>
</dbReference>
<dbReference type="PROSITE" id="PS50995">
    <property type="entry name" value="HTH_MARR_2"/>
    <property type="match status" value="1"/>
</dbReference>
<dbReference type="RefSeq" id="WP_084028363.1">
    <property type="nucleotide sequence ID" value="NZ_CP015208.1"/>
</dbReference>
<dbReference type="SMART" id="SM00347">
    <property type="entry name" value="HTH_MARR"/>
    <property type="match status" value="1"/>
</dbReference>
<dbReference type="SUPFAM" id="SSF46785">
    <property type="entry name" value="Winged helix' DNA-binding domain"/>
    <property type="match status" value="1"/>
</dbReference>
<evidence type="ECO:0000313" key="2">
    <source>
        <dbReference type="EMBL" id="AOY55600.1"/>
    </source>
</evidence>
<reference evidence="2 3" key="1">
    <citation type="journal article" date="2016" name="Biochim. Biophys. Acta">
        <title>Photochemical characterization of actinorhodopsin and its functional existence in the natural host.</title>
        <authorList>
            <person name="Nakamura S."/>
            <person name="Kikukawa T."/>
            <person name="Tamogami J."/>
            <person name="Kamiya M."/>
            <person name="Aizawa T."/>
            <person name="Hahn M.W."/>
            <person name="Ihara K."/>
            <person name="Kamo N."/>
            <person name="Demura M."/>
        </authorList>
    </citation>
    <scope>NUCLEOTIDE SEQUENCE [LARGE SCALE GENOMIC DNA]</scope>
    <source>
        <strain evidence="2 3">MWH-Dar1</strain>
    </source>
</reference>
<accession>A0A1D9DXT3</accession>
<dbReference type="GO" id="GO:0003700">
    <property type="term" value="F:DNA-binding transcription factor activity"/>
    <property type="evidence" value="ECO:0007669"/>
    <property type="project" value="InterPro"/>
</dbReference>
<dbReference type="GO" id="GO:0006950">
    <property type="term" value="P:response to stress"/>
    <property type="evidence" value="ECO:0007669"/>
    <property type="project" value="TreeGrafter"/>
</dbReference>
<dbReference type="KEGG" id="rpla:A4Z71_00885"/>
<dbReference type="OrthoDB" id="162531at2"/>
<sequence length="156" mass="17186">MKKIPAQSDFAFEAKPATRLLREVIEHSADYSRIVGEHLDVNRTDFEAMQQLIENGPMTAGELAKAVGVSPGSATVMIDRLVAVGHVTRKPNPNDRRGVIVVPNPKSVSEAWKHISPLIVASEAELAQMSKKEQAAVERYLERMLAVYQNNSQPTP</sequence>